<feature type="region of interest" description="Disordered" evidence="1">
    <location>
        <begin position="107"/>
        <end position="136"/>
    </location>
</feature>
<protein>
    <submittedName>
        <fullName evidence="2">Uncharacterized protein</fullName>
    </submittedName>
</protein>
<comment type="caution">
    <text evidence="2">The sequence shown here is derived from an EMBL/GenBank/DDBJ whole genome shotgun (WGS) entry which is preliminary data.</text>
</comment>
<keyword evidence="3" id="KW-1185">Reference proteome</keyword>
<evidence type="ECO:0000313" key="3">
    <source>
        <dbReference type="Proteomes" id="UP001160334"/>
    </source>
</evidence>
<sequence>MPSVSGPQFSVDPEGESKRFVAQLQAEAAVLSIAPPRYEWQSGYWCAVKSNTGWPNVTGWAEHRETQRIFSARFDELMAEGVSEHEAWKQADDHSLAEMLIRTTERKEASDRYYAELEADTAHEAGEDRARDEPTD</sequence>
<dbReference type="EMBL" id="JARXVC010000031">
    <property type="protein sequence ID" value="MDH6284949.1"/>
    <property type="molecule type" value="Genomic_DNA"/>
</dbReference>
<dbReference type="RefSeq" id="WP_280764115.1">
    <property type="nucleotide sequence ID" value="NZ_JARXVC010000031.1"/>
</dbReference>
<gene>
    <name evidence="2" type="ORF">M2280_006213</name>
</gene>
<accession>A0ABT6MMT0</accession>
<reference evidence="2 3" key="1">
    <citation type="submission" date="2023-04" db="EMBL/GenBank/DDBJ databases">
        <title>Forest soil microbial communities from Buena Vista Peninsula, Colon Province, Panama.</title>
        <authorList>
            <person name="Bouskill N."/>
        </authorList>
    </citation>
    <scope>NUCLEOTIDE SEQUENCE [LARGE SCALE GENOMIC DNA]</scope>
    <source>
        <strain evidence="2 3">CFH S0262</strain>
    </source>
</reference>
<evidence type="ECO:0000313" key="2">
    <source>
        <dbReference type="EMBL" id="MDH6284949.1"/>
    </source>
</evidence>
<organism evidence="2 3">
    <name type="scientific">Prescottella agglutinans</name>
    <dbReference type="NCBI Taxonomy" id="1644129"/>
    <lineage>
        <taxon>Bacteria</taxon>
        <taxon>Bacillati</taxon>
        <taxon>Actinomycetota</taxon>
        <taxon>Actinomycetes</taxon>
        <taxon>Mycobacteriales</taxon>
        <taxon>Nocardiaceae</taxon>
        <taxon>Prescottella</taxon>
    </lineage>
</organism>
<name>A0ABT6MMT0_9NOCA</name>
<dbReference type="Proteomes" id="UP001160334">
    <property type="component" value="Unassembled WGS sequence"/>
</dbReference>
<evidence type="ECO:0000256" key="1">
    <source>
        <dbReference type="SAM" id="MobiDB-lite"/>
    </source>
</evidence>
<proteinExistence type="predicted"/>